<evidence type="ECO:0000313" key="2">
    <source>
        <dbReference type="EMBL" id="GJT89944.1"/>
    </source>
</evidence>
<name>A0ABQ5HQW3_9ASTR</name>
<keyword evidence="2" id="KW-0548">Nucleotidyltransferase</keyword>
<proteinExistence type="predicted"/>
<dbReference type="InterPro" id="IPR043502">
    <property type="entry name" value="DNA/RNA_pol_sf"/>
</dbReference>
<gene>
    <name evidence="2" type="ORF">Tco_1078789</name>
</gene>
<feature type="domain" description="Reverse transcriptase/retrotransposon-derived protein RNase H-like" evidence="1">
    <location>
        <begin position="142"/>
        <end position="183"/>
    </location>
</feature>
<keyword evidence="3" id="KW-1185">Reference proteome</keyword>
<protein>
    <submittedName>
        <fullName evidence="2">Reverse transcriptase domain-containing protein</fullName>
    </submittedName>
</protein>
<evidence type="ECO:0000259" key="1">
    <source>
        <dbReference type="Pfam" id="PF17919"/>
    </source>
</evidence>
<comment type="caution">
    <text evidence="2">The sequence shown here is derived from an EMBL/GenBank/DDBJ whole genome shotgun (WGS) entry which is preliminary data.</text>
</comment>
<reference evidence="2" key="2">
    <citation type="submission" date="2022-01" db="EMBL/GenBank/DDBJ databases">
        <authorList>
            <person name="Yamashiro T."/>
            <person name="Shiraishi A."/>
            <person name="Satake H."/>
            <person name="Nakayama K."/>
        </authorList>
    </citation>
    <scope>NUCLEOTIDE SEQUENCE</scope>
</reference>
<dbReference type="Pfam" id="PF17919">
    <property type="entry name" value="RT_RNaseH_2"/>
    <property type="match status" value="1"/>
</dbReference>
<dbReference type="InterPro" id="IPR043128">
    <property type="entry name" value="Rev_trsase/Diguanyl_cyclase"/>
</dbReference>
<organism evidence="2 3">
    <name type="scientific">Tanacetum coccineum</name>
    <dbReference type="NCBI Taxonomy" id="301880"/>
    <lineage>
        <taxon>Eukaryota</taxon>
        <taxon>Viridiplantae</taxon>
        <taxon>Streptophyta</taxon>
        <taxon>Embryophyta</taxon>
        <taxon>Tracheophyta</taxon>
        <taxon>Spermatophyta</taxon>
        <taxon>Magnoliopsida</taxon>
        <taxon>eudicotyledons</taxon>
        <taxon>Gunneridae</taxon>
        <taxon>Pentapetalae</taxon>
        <taxon>asterids</taxon>
        <taxon>campanulids</taxon>
        <taxon>Asterales</taxon>
        <taxon>Asteraceae</taxon>
        <taxon>Asteroideae</taxon>
        <taxon>Anthemideae</taxon>
        <taxon>Anthemidinae</taxon>
        <taxon>Tanacetum</taxon>
    </lineage>
</organism>
<evidence type="ECO:0000313" key="3">
    <source>
        <dbReference type="Proteomes" id="UP001151760"/>
    </source>
</evidence>
<dbReference type="InterPro" id="IPR041577">
    <property type="entry name" value="RT_RNaseH_2"/>
</dbReference>
<sequence length="186" mass="21167">MAEKAQQSQSMNVWTNDNSDITILRLAKYHSLTRRTIRIEQEDYWMINQKHALVEQTGKDAVEILITSSNVGPIGDEKIVCIPFGNETLIVCGDGSNNGRQVREELYGGVKEFRRDVQDARSLNYRSKSNDQLTQQKVKFDWGDKQEAAFQLLKEKLYSAHNLALPEGAENFIVYCDASHKGLVLM</sequence>
<keyword evidence="2" id="KW-0808">Transferase</keyword>
<dbReference type="EMBL" id="BQNB010019876">
    <property type="protein sequence ID" value="GJT89944.1"/>
    <property type="molecule type" value="Genomic_DNA"/>
</dbReference>
<dbReference type="Proteomes" id="UP001151760">
    <property type="component" value="Unassembled WGS sequence"/>
</dbReference>
<reference evidence="2" key="1">
    <citation type="journal article" date="2022" name="Int. J. Mol. Sci.">
        <title>Draft Genome of Tanacetum Coccineum: Genomic Comparison of Closely Related Tanacetum-Family Plants.</title>
        <authorList>
            <person name="Yamashiro T."/>
            <person name="Shiraishi A."/>
            <person name="Nakayama K."/>
            <person name="Satake H."/>
        </authorList>
    </citation>
    <scope>NUCLEOTIDE SEQUENCE</scope>
</reference>
<dbReference type="Gene3D" id="3.30.70.270">
    <property type="match status" value="1"/>
</dbReference>
<dbReference type="GO" id="GO:0003964">
    <property type="term" value="F:RNA-directed DNA polymerase activity"/>
    <property type="evidence" value="ECO:0007669"/>
    <property type="project" value="UniProtKB-KW"/>
</dbReference>
<dbReference type="SUPFAM" id="SSF56672">
    <property type="entry name" value="DNA/RNA polymerases"/>
    <property type="match status" value="1"/>
</dbReference>
<accession>A0ABQ5HQW3</accession>
<keyword evidence="2" id="KW-0695">RNA-directed DNA polymerase</keyword>